<dbReference type="InterPro" id="IPR036864">
    <property type="entry name" value="Zn2-C6_fun-type_DNA-bd_sf"/>
</dbReference>
<comment type="caution">
    <text evidence="3">The sequence shown here is derived from an EMBL/GenBank/DDBJ whole genome shotgun (WGS) entry which is preliminary data.</text>
</comment>
<proteinExistence type="predicted"/>
<dbReference type="OrthoDB" id="39175at2759"/>
<evidence type="ECO:0000256" key="1">
    <source>
        <dbReference type="SAM" id="MobiDB-lite"/>
    </source>
</evidence>
<evidence type="ECO:0000313" key="3">
    <source>
        <dbReference type="EMBL" id="KAF9451254.1"/>
    </source>
</evidence>
<evidence type="ECO:0000313" key="4">
    <source>
        <dbReference type="Proteomes" id="UP000807342"/>
    </source>
</evidence>
<feature type="domain" description="Zn(2)-C6 fungal-type" evidence="2">
    <location>
        <begin position="45"/>
        <end position="76"/>
    </location>
</feature>
<protein>
    <recommendedName>
        <fullName evidence="2">Zn(2)-C6 fungal-type domain-containing protein</fullName>
    </recommendedName>
</protein>
<dbReference type="SUPFAM" id="SSF57701">
    <property type="entry name" value="Zn2/Cys6 DNA-binding domain"/>
    <property type="match status" value="2"/>
</dbReference>
<dbReference type="CDD" id="cd00067">
    <property type="entry name" value="GAL4"/>
    <property type="match status" value="2"/>
</dbReference>
<gene>
    <name evidence="3" type="ORF">P691DRAFT_808246</name>
</gene>
<dbReference type="GO" id="GO:0000981">
    <property type="term" value="F:DNA-binding transcription factor activity, RNA polymerase II-specific"/>
    <property type="evidence" value="ECO:0007669"/>
    <property type="project" value="InterPro"/>
</dbReference>
<dbReference type="Proteomes" id="UP000807342">
    <property type="component" value="Unassembled WGS sequence"/>
</dbReference>
<dbReference type="Gene3D" id="4.10.240.10">
    <property type="entry name" value="Zn(2)-C6 fungal-type DNA-binding domain"/>
    <property type="match status" value="2"/>
</dbReference>
<dbReference type="PANTHER" id="PTHR47657:SF7">
    <property type="entry name" value="STEROL REGULATORY ELEMENT-BINDING PROTEIN ECM22"/>
    <property type="match status" value="1"/>
</dbReference>
<dbReference type="GO" id="GO:0008270">
    <property type="term" value="F:zinc ion binding"/>
    <property type="evidence" value="ECO:0007669"/>
    <property type="project" value="InterPro"/>
</dbReference>
<dbReference type="Pfam" id="PF00172">
    <property type="entry name" value="Zn_clus"/>
    <property type="match status" value="1"/>
</dbReference>
<dbReference type="AlphaFoldDB" id="A0A9P6C7F4"/>
<name>A0A9P6C7F4_9AGAR</name>
<dbReference type="SMART" id="SM00066">
    <property type="entry name" value="GAL4"/>
    <property type="match status" value="2"/>
</dbReference>
<reference evidence="3" key="1">
    <citation type="submission" date="2020-11" db="EMBL/GenBank/DDBJ databases">
        <authorList>
            <consortium name="DOE Joint Genome Institute"/>
            <person name="Ahrendt S."/>
            <person name="Riley R."/>
            <person name="Andreopoulos W."/>
            <person name="Labutti K."/>
            <person name="Pangilinan J."/>
            <person name="Ruiz-Duenas F.J."/>
            <person name="Barrasa J.M."/>
            <person name="Sanchez-Garcia M."/>
            <person name="Camarero S."/>
            <person name="Miyauchi S."/>
            <person name="Serrano A."/>
            <person name="Linde D."/>
            <person name="Babiker R."/>
            <person name="Drula E."/>
            <person name="Ayuso-Fernandez I."/>
            <person name="Pacheco R."/>
            <person name="Padilla G."/>
            <person name="Ferreira P."/>
            <person name="Barriuso J."/>
            <person name="Kellner H."/>
            <person name="Castanera R."/>
            <person name="Alfaro M."/>
            <person name="Ramirez L."/>
            <person name="Pisabarro A.G."/>
            <person name="Kuo A."/>
            <person name="Tritt A."/>
            <person name="Lipzen A."/>
            <person name="He G."/>
            <person name="Yan M."/>
            <person name="Ng V."/>
            <person name="Cullen D."/>
            <person name="Martin F."/>
            <person name="Rosso M.-N."/>
            <person name="Henrissat B."/>
            <person name="Hibbett D."/>
            <person name="Martinez A.T."/>
            <person name="Grigoriev I.V."/>
        </authorList>
    </citation>
    <scope>NUCLEOTIDE SEQUENCE</scope>
    <source>
        <strain evidence="3">MF-IS2</strain>
    </source>
</reference>
<dbReference type="InterPro" id="IPR052400">
    <property type="entry name" value="Zn2-C6_fungal_TF"/>
</dbReference>
<dbReference type="EMBL" id="MU151088">
    <property type="protein sequence ID" value="KAF9451254.1"/>
    <property type="molecule type" value="Genomic_DNA"/>
</dbReference>
<feature type="domain" description="Zn(2)-C6 fungal-type" evidence="2">
    <location>
        <begin position="89"/>
        <end position="120"/>
    </location>
</feature>
<keyword evidence="4" id="KW-1185">Reference proteome</keyword>
<organism evidence="3 4">
    <name type="scientific">Macrolepiota fuliginosa MF-IS2</name>
    <dbReference type="NCBI Taxonomy" id="1400762"/>
    <lineage>
        <taxon>Eukaryota</taxon>
        <taxon>Fungi</taxon>
        <taxon>Dikarya</taxon>
        <taxon>Basidiomycota</taxon>
        <taxon>Agaricomycotina</taxon>
        <taxon>Agaricomycetes</taxon>
        <taxon>Agaricomycetidae</taxon>
        <taxon>Agaricales</taxon>
        <taxon>Agaricineae</taxon>
        <taxon>Agaricaceae</taxon>
        <taxon>Macrolepiota</taxon>
    </lineage>
</organism>
<dbReference type="InterPro" id="IPR001138">
    <property type="entry name" value="Zn2Cys6_DnaBD"/>
</dbReference>
<evidence type="ECO:0000259" key="2">
    <source>
        <dbReference type="PROSITE" id="PS50048"/>
    </source>
</evidence>
<dbReference type="PANTHER" id="PTHR47657">
    <property type="entry name" value="STEROL REGULATORY ELEMENT-BINDING PROTEIN ECM22"/>
    <property type="match status" value="1"/>
</dbReference>
<accession>A0A9P6C7F4</accession>
<feature type="region of interest" description="Disordered" evidence="1">
    <location>
        <begin position="165"/>
        <end position="198"/>
    </location>
</feature>
<dbReference type="PROSITE" id="PS50048">
    <property type="entry name" value="ZN2_CY6_FUNGAL_2"/>
    <property type="match status" value="2"/>
</dbReference>
<sequence>MASSTLKGEEAGPPVDDNQLTIRIPNPKVYMARQSLWIGHRGKPRCDHCRVNNLKCDRVLPTCNHCSWAAGRECKYTPLPTPAHRGIPRCDRCRLKNLKCDRNLPICNHCSEQDEMDCNYTPKKRNKLSMDHTMTLNGPEDLGGVHHPFFVAARQPATPAHTFYGQNVASSSKSPDDKTPSPPASDNVPPDLDIPRSHTGRFTAELAGSSTAKPLVPSVISRANSAPFISHSFASEQAVILNNSAIEPWNNPAFPPLPAFITHRLRLMNSVEIPSRDAFTAALRAFLDSLIIELRETTYLSPDAYGCIAKCLQQGDKRELSERIQTWANFKRLCSGSERCYLILVPRDSMYAMSEEKFEQSRRKYCQTVDNPSRTTEKSDQDEMFDRLPLQPQVYDILSYAHRSHAPPPEMLAEVRELGFGSITWPIVEMYARLCPLCTIQHRHDAHNVKRED</sequence>